<name>A0A0A9B8U0_ARUDO</name>
<evidence type="ECO:0000313" key="1">
    <source>
        <dbReference type="EMBL" id="JAD57605.1"/>
    </source>
</evidence>
<proteinExistence type="predicted"/>
<protein>
    <submittedName>
        <fullName evidence="1">Uncharacterized protein</fullName>
    </submittedName>
</protein>
<reference evidence="1" key="2">
    <citation type="journal article" date="2015" name="Data Brief">
        <title>Shoot transcriptome of the giant reed, Arundo donax.</title>
        <authorList>
            <person name="Barrero R.A."/>
            <person name="Guerrero F.D."/>
            <person name="Moolhuijzen P."/>
            <person name="Goolsby J.A."/>
            <person name="Tidwell J."/>
            <person name="Bellgard S.E."/>
            <person name="Bellgard M.I."/>
        </authorList>
    </citation>
    <scope>NUCLEOTIDE SEQUENCE</scope>
    <source>
        <tissue evidence="1">Shoot tissue taken approximately 20 cm above the soil surface</tissue>
    </source>
</reference>
<reference evidence="1" key="1">
    <citation type="submission" date="2014-09" db="EMBL/GenBank/DDBJ databases">
        <authorList>
            <person name="Magalhaes I.L.F."/>
            <person name="Oliveira U."/>
            <person name="Santos F.R."/>
            <person name="Vidigal T.H.D.A."/>
            <person name="Brescovit A.D."/>
            <person name="Santos A.J."/>
        </authorList>
    </citation>
    <scope>NUCLEOTIDE SEQUENCE</scope>
    <source>
        <tissue evidence="1">Shoot tissue taken approximately 20 cm above the soil surface</tissue>
    </source>
</reference>
<dbReference type="EMBL" id="GBRH01240290">
    <property type="protein sequence ID" value="JAD57605.1"/>
    <property type="molecule type" value="Transcribed_RNA"/>
</dbReference>
<accession>A0A0A9B8U0</accession>
<organism evidence="1">
    <name type="scientific">Arundo donax</name>
    <name type="common">Giant reed</name>
    <name type="synonym">Donax arundinaceus</name>
    <dbReference type="NCBI Taxonomy" id="35708"/>
    <lineage>
        <taxon>Eukaryota</taxon>
        <taxon>Viridiplantae</taxon>
        <taxon>Streptophyta</taxon>
        <taxon>Embryophyta</taxon>
        <taxon>Tracheophyta</taxon>
        <taxon>Spermatophyta</taxon>
        <taxon>Magnoliopsida</taxon>
        <taxon>Liliopsida</taxon>
        <taxon>Poales</taxon>
        <taxon>Poaceae</taxon>
        <taxon>PACMAD clade</taxon>
        <taxon>Arundinoideae</taxon>
        <taxon>Arundineae</taxon>
        <taxon>Arundo</taxon>
    </lineage>
</organism>
<sequence>MSRVRLLLPRRVQ</sequence>